<organism evidence="3 4">
    <name type="scientific">Heterostelium pallidum (strain ATCC 26659 / Pp 5 / PN500)</name>
    <name type="common">Cellular slime mold</name>
    <name type="synonym">Polysphondylium pallidum</name>
    <dbReference type="NCBI Taxonomy" id="670386"/>
    <lineage>
        <taxon>Eukaryota</taxon>
        <taxon>Amoebozoa</taxon>
        <taxon>Evosea</taxon>
        <taxon>Eumycetozoa</taxon>
        <taxon>Dictyostelia</taxon>
        <taxon>Acytosteliales</taxon>
        <taxon>Acytosteliaceae</taxon>
        <taxon>Heterostelium</taxon>
    </lineage>
</organism>
<evidence type="ECO:0000256" key="2">
    <source>
        <dbReference type="SAM" id="MobiDB-lite"/>
    </source>
</evidence>
<dbReference type="EMBL" id="ADBJ01000002">
    <property type="protein sequence ID" value="EFA86789.1"/>
    <property type="molecule type" value="Genomic_DNA"/>
</dbReference>
<reference evidence="3 4" key="1">
    <citation type="journal article" date="2011" name="Genome Res.">
        <title>Phylogeny-wide analysis of social amoeba genomes highlights ancient origins for complex intercellular communication.</title>
        <authorList>
            <person name="Heidel A.J."/>
            <person name="Lawal H.M."/>
            <person name="Felder M."/>
            <person name="Schilde C."/>
            <person name="Helps N.R."/>
            <person name="Tunggal B."/>
            <person name="Rivero F."/>
            <person name="John U."/>
            <person name="Schleicher M."/>
            <person name="Eichinger L."/>
            <person name="Platzer M."/>
            <person name="Noegel A.A."/>
            <person name="Schaap P."/>
            <person name="Gloeckner G."/>
        </authorList>
    </citation>
    <scope>NUCLEOTIDE SEQUENCE [LARGE SCALE GENOMIC DNA]</scope>
    <source>
        <strain evidence="4">ATCC 26659 / Pp 5 / PN500</strain>
    </source>
</reference>
<dbReference type="InParanoid" id="D3AWW6"/>
<dbReference type="AlphaFoldDB" id="D3AWW6"/>
<evidence type="ECO:0000313" key="4">
    <source>
        <dbReference type="Proteomes" id="UP000001396"/>
    </source>
</evidence>
<accession>D3AWW6</accession>
<keyword evidence="1" id="KW-0175">Coiled coil</keyword>
<name>D3AWW6_HETP5</name>
<dbReference type="GeneID" id="31356127"/>
<feature type="region of interest" description="Disordered" evidence="2">
    <location>
        <begin position="192"/>
        <end position="223"/>
    </location>
</feature>
<evidence type="ECO:0000256" key="1">
    <source>
        <dbReference type="SAM" id="Coils"/>
    </source>
</evidence>
<comment type="caution">
    <text evidence="3">The sequence shown here is derived from an EMBL/GenBank/DDBJ whole genome shotgun (WGS) entry which is preliminary data.</text>
</comment>
<dbReference type="RefSeq" id="XP_020438893.1">
    <property type="nucleotide sequence ID" value="XM_020571619.1"/>
</dbReference>
<keyword evidence="4" id="KW-1185">Reference proteome</keyword>
<evidence type="ECO:0000313" key="3">
    <source>
        <dbReference type="EMBL" id="EFA86789.1"/>
    </source>
</evidence>
<dbReference type="Proteomes" id="UP000001396">
    <property type="component" value="Unassembled WGS sequence"/>
</dbReference>
<sequence length="223" mass="26131">MLYNEYPTVISNLEKKLSDSKDENQHLLNKVETLTKFYQDKSIELESHMNQQTKTNQETIEKLQSMIESISNDSMCQSVDLQHKILDLKEQNDELSDFNKKFLEKEIHYKELIEIKINDIKSLNESKRLASEELMKNDIKIQELEKQLSEHSRCHSQLESLKKLSASQKQNYEKQIEDLKKRLDESNSLYLNNNTLNYNNKRPATSSSFISNSTSSTSSKLFK</sequence>
<protein>
    <submittedName>
        <fullName evidence="3">Uncharacterized protein</fullName>
    </submittedName>
</protein>
<feature type="coiled-coil region" evidence="1">
    <location>
        <begin position="127"/>
        <end position="189"/>
    </location>
</feature>
<gene>
    <name evidence="3" type="ORF">PPL_00594</name>
</gene>
<proteinExistence type="predicted"/>
<dbReference type="OMA" id="NEREQYY"/>